<keyword evidence="7" id="KW-0915">Sodium</keyword>
<keyword evidence="6 12" id="KW-1133">Transmembrane helix</keyword>
<evidence type="ECO:0000256" key="12">
    <source>
        <dbReference type="SAM" id="Phobius"/>
    </source>
</evidence>
<dbReference type="InterPro" id="IPR038377">
    <property type="entry name" value="Na/Glc_symporter_sf"/>
</dbReference>
<evidence type="ECO:0000256" key="5">
    <source>
        <dbReference type="ARBA" id="ARBA00022692"/>
    </source>
</evidence>
<evidence type="ECO:0000256" key="3">
    <source>
        <dbReference type="ARBA" id="ARBA00022448"/>
    </source>
</evidence>
<dbReference type="PROSITE" id="PS50283">
    <property type="entry name" value="NA_SOLUT_SYMP_3"/>
    <property type="match status" value="1"/>
</dbReference>
<keyword evidence="10" id="KW-0739">Sodium transport</keyword>
<feature type="transmembrane region" description="Helical" evidence="12">
    <location>
        <begin position="119"/>
        <end position="146"/>
    </location>
</feature>
<comment type="similarity">
    <text evidence="2 11">Belongs to the sodium:solute symporter (SSF) (TC 2.A.21) family.</text>
</comment>
<dbReference type="Pfam" id="PF00474">
    <property type="entry name" value="SSF"/>
    <property type="match status" value="1"/>
</dbReference>
<keyword evidence="4" id="KW-1003">Cell membrane</keyword>
<evidence type="ECO:0000256" key="10">
    <source>
        <dbReference type="ARBA" id="ARBA00023201"/>
    </source>
</evidence>
<keyword evidence="5 12" id="KW-0812">Transmembrane</keyword>
<gene>
    <name evidence="13" type="ORF">JAO71_07635</name>
</gene>
<keyword evidence="9 12" id="KW-0472">Membrane</keyword>
<feature type="transmembrane region" description="Helical" evidence="12">
    <location>
        <begin position="181"/>
        <end position="200"/>
    </location>
</feature>
<dbReference type="InterPro" id="IPR001734">
    <property type="entry name" value="Na/solute_symporter"/>
</dbReference>
<feature type="transmembrane region" description="Helical" evidence="12">
    <location>
        <begin position="6"/>
        <end position="23"/>
    </location>
</feature>
<name>A0ABS1WKM4_9FLAO</name>
<evidence type="ECO:0000256" key="2">
    <source>
        <dbReference type="ARBA" id="ARBA00006434"/>
    </source>
</evidence>
<evidence type="ECO:0000256" key="11">
    <source>
        <dbReference type="RuleBase" id="RU362091"/>
    </source>
</evidence>
<evidence type="ECO:0000256" key="8">
    <source>
        <dbReference type="ARBA" id="ARBA00023065"/>
    </source>
</evidence>
<evidence type="ECO:0000256" key="1">
    <source>
        <dbReference type="ARBA" id="ARBA00004651"/>
    </source>
</evidence>
<evidence type="ECO:0000313" key="13">
    <source>
        <dbReference type="EMBL" id="MBL7559672.1"/>
    </source>
</evidence>
<feature type="transmembrane region" description="Helical" evidence="12">
    <location>
        <begin position="72"/>
        <end position="98"/>
    </location>
</feature>
<evidence type="ECO:0000256" key="9">
    <source>
        <dbReference type="ARBA" id="ARBA00023136"/>
    </source>
</evidence>
<feature type="transmembrane region" description="Helical" evidence="12">
    <location>
        <begin position="272"/>
        <end position="297"/>
    </location>
</feature>
<dbReference type="RefSeq" id="WP_202999996.1">
    <property type="nucleotide sequence ID" value="NZ_JAEMEF010000005.1"/>
</dbReference>
<comment type="subcellular location">
    <subcellularLocation>
        <location evidence="1">Cell membrane</location>
        <topology evidence="1">Multi-pass membrane protein</topology>
    </subcellularLocation>
</comment>
<keyword evidence="3" id="KW-0813">Transport</keyword>
<dbReference type="EMBL" id="JAEMEF010000005">
    <property type="protein sequence ID" value="MBL7559672.1"/>
    <property type="molecule type" value="Genomic_DNA"/>
</dbReference>
<feature type="transmembrane region" description="Helical" evidence="12">
    <location>
        <begin position="43"/>
        <end position="66"/>
    </location>
</feature>
<feature type="transmembrane region" description="Helical" evidence="12">
    <location>
        <begin position="401"/>
        <end position="422"/>
    </location>
</feature>
<sequence length="495" mass="54962">MTSIQILLLIAAYFGVLILISYFTGKDDSNDVFFKGNKQSPWYVVAFGMIGASLSGVTFISVPGLIEGQQFAYMQGVLGFFVGYLVVLLVLLPLYYKLNVTSIYQYLEQRFGTTSYKTGAFFFLLSRVTGAAFRLFLVALAMQYIVFEALGVPFWLTVVISILLIWLYTNRGGIKTIVWTDTLQTLAMLTCVIVAIVLIVNKLDWSIATIFSQEAFAAKSQVLFFDDVNSKIYFWKYFIGGIFITIAMTGLDQDMMQKNLTCKNPSDAKKNMFSMSVLLVFVNIIFLSLGALLFIYAEQFGVSIPVVDGKTRTDLLFPEIAMNQGLGLGLQITFLIGLIAAAYSSADSALTSLTTSFSVDFLNIEKLPKTEQKPLRKKVHIGVSLLLIIVVVIFNELEGSVVNNLFKFATFTYGPLLGLFAFGILSKRSIKDQFAWIVGLASIIITYIITELPGNFPDSFIGQYAFHWEILPLNGLITCLGLYLISTKATPNTDL</sequence>
<comment type="caution">
    <text evidence="13">The sequence shown here is derived from an EMBL/GenBank/DDBJ whole genome shotgun (WGS) entry which is preliminary data.</text>
</comment>
<dbReference type="PANTHER" id="PTHR42985:SF47">
    <property type="entry name" value="INTEGRAL MEMBRANE TRANSPORT PROTEIN"/>
    <property type="match status" value="1"/>
</dbReference>
<dbReference type="Proteomes" id="UP000605013">
    <property type="component" value="Unassembled WGS sequence"/>
</dbReference>
<dbReference type="PANTHER" id="PTHR42985">
    <property type="entry name" value="SODIUM-COUPLED MONOCARBOXYLATE TRANSPORTER"/>
    <property type="match status" value="1"/>
</dbReference>
<dbReference type="Gene3D" id="1.20.1730.10">
    <property type="entry name" value="Sodium/glucose cotransporter"/>
    <property type="match status" value="1"/>
</dbReference>
<evidence type="ECO:0000256" key="4">
    <source>
        <dbReference type="ARBA" id="ARBA00022475"/>
    </source>
</evidence>
<dbReference type="CDD" id="cd10326">
    <property type="entry name" value="SLC5sbd_NIS-like"/>
    <property type="match status" value="1"/>
</dbReference>
<feature type="transmembrane region" description="Helical" evidence="12">
    <location>
        <begin position="379"/>
        <end position="395"/>
    </location>
</feature>
<evidence type="ECO:0000256" key="7">
    <source>
        <dbReference type="ARBA" id="ARBA00023053"/>
    </source>
</evidence>
<keyword evidence="8" id="KW-0406">Ion transport</keyword>
<feature type="transmembrane region" description="Helical" evidence="12">
    <location>
        <begin position="434"/>
        <end position="453"/>
    </location>
</feature>
<reference evidence="13 14" key="1">
    <citation type="submission" date="2020-12" db="EMBL/GenBank/DDBJ databases">
        <title>Olleya sediminilitoris sp. nov., isolated from a tidal flat.</title>
        <authorList>
            <person name="Park S."/>
            <person name="Yoon J.-H."/>
        </authorList>
    </citation>
    <scope>NUCLEOTIDE SEQUENCE [LARGE SCALE GENOMIC DNA]</scope>
    <source>
        <strain evidence="13 14">YSTF-M6</strain>
    </source>
</reference>
<keyword evidence="14" id="KW-1185">Reference proteome</keyword>
<feature type="transmembrane region" description="Helical" evidence="12">
    <location>
        <begin position="152"/>
        <end position="169"/>
    </location>
</feature>
<organism evidence="13 14">
    <name type="scientific">Olleya sediminilitoris</name>
    <dbReference type="NCBI Taxonomy" id="2795739"/>
    <lineage>
        <taxon>Bacteria</taxon>
        <taxon>Pseudomonadati</taxon>
        <taxon>Bacteroidota</taxon>
        <taxon>Flavobacteriia</taxon>
        <taxon>Flavobacteriales</taxon>
        <taxon>Flavobacteriaceae</taxon>
    </lineage>
</organism>
<feature type="transmembrane region" description="Helical" evidence="12">
    <location>
        <begin position="465"/>
        <end position="485"/>
    </location>
</feature>
<feature type="transmembrane region" description="Helical" evidence="12">
    <location>
        <begin position="325"/>
        <end position="343"/>
    </location>
</feature>
<feature type="transmembrane region" description="Helical" evidence="12">
    <location>
        <begin position="232"/>
        <end position="251"/>
    </location>
</feature>
<proteinExistence type="inferred from homology"/>
<dbReference type="InterPro" id="IPR051163">
    <property type="entry name" value="Sodium:Solute_Symporter_SSF"/>
</dbReference>
<evidence type="ECO:0000256" key="6">
    <source>
        <dbReference type="ARBA" id="ARBA00022989"/>
    </source>
</evidence>
<protein>
    <submittedName>
        <fullName evidence="13">Sodium:solute symporter</fullName>
    </submittedName>
</protein>
<evidence type="ECO:0000313" key="14">
    <source>
        <dbReference type="Proteomes" id="UP000605013"/>
    </source>
</evidence>
<accession>A0ABS1WKM4</accession>